<dbReference type="Proteomes" id="UP000674318">
    <property type="component" value="Unassembled WGS sequence"/>
</dbReference>
<dbReference type="EMBL" id="JAFJZO010000007">
    <property type="protein sequence ID" value="KAG5510876.1"/>
    <property type="molecule type" value="Genomic_DNA"/>
</dbReference>
<evidence type="ECO:0000313" key="9">
    <source>
        <dbReference type="Proteomes" id="UP000674318"/>
    </source>
</evidence>
<dbReference type="Pfam" id="PF05346">
    <property type="entry name" value="DUF747"/>
    <property type="match status" value="1"/>
</dbReference>
<proteinExistence type="inferred from homology"/>
<evidence type="ECO:0000256" key="4">
    <source>
        <dbReference type="ARBA" id="ARBA00022989"/>
    </source>
</evidence>
<comment type="caution">
    <text evidence="8">The sequence shown here is derived from an EMBL/GenBank/DDBJ whole genome shotgun (WGS) entry which is preliminary data.</text>
</comment>
<feature type="region of interest" description="Disordered" evidence="6">
    <location>
        <begin position="206"/>
        <end position="225"/>
    </location>
</feature>
<accession>A0A836LJX4</accession>
<evidence type="ECO:0000256" key="6">
    <source>
        <dbReference type="SAM" id="MobiDB-lite"/>
    </source>
</evidence>
<evidence type="ECO:0000256" key="1">
    <source>
        <dbReference type="ARBA" id="ARBA00004141"/>
    </source>
</evidence>
<keyword evidence="9" id="KW-1185">Reference proteome</keyword>
<sequence>MKWNWGVVRRQIMELLFGATAEQRHHQSLHRDRRQAYETFMTTNASATLCSSSPGQSAPAAAGMRRRDHGYAATKKQFQRIPDMFLDIEFYFAITCLGLFDHLIGVLLLPLKLLIPWRRCELRDVITLFVLILTLASYCVAGLATTQLYPYLYHAVRRTSFIKVVMIFGILDVTDKMFSSFSQDSLEVLYAAIDDEYTFYCARRRQTKPPPADASTSKAASGSGCAGGDDVGSATATQHTPPSRWLLAGSAVAACISTSCHSLSLLLHVVTLNVTINAEGNSLLALLVGNNFTELKSVVFKKNTPESLHSVCVLDALERMQYIVVFFVMLLHHMHERVTDFAVADVLVILCVEVAIDFVKHLFVLRFNGIQLSVIRAYSQLALLDLSCERVLWRLPSLEVVASRSSGGATAHMEEEAPALLTPAHGFAPKNVKRTGFDAVAYAALLLWSSGRVASYLLFKAPLVCVLVVVILALLKLMLSSIIYGMCARFTLRTLVVAPPRWPAPPPPPLSPVPAPRNDCSCSEISTNQRGGASLTRTLMASSDVRLGVSPISTPPATPIGSILNAQIASAASLSSNSKTNPAEVRTLVQLTPLLLALLKVDRFDLQAGKAKRTY</sequence>
<evidence type="ECO:0000256" key="3">
    <source>
        <dbReference type="ARBA" id="ARBA00022692"/>
    </source>
</evidence>
<dbReference type="GeneID" id="94292404"/>
<feature type="transmembrane region" description="Helical" evidence="7">
    <location>
        <begin position="439"/>
        <end position="459"/>
    </location>
</feature>
<evidence type="ECO:0000256" key="2">
    <source>
        <dbReference type="ARBA" id="ARBA00008803"/>
    </source>
</evidence>
<feature type="compositionally biased region" description="Low complexity" evidence="6">
    <location>
        <begin position="213"/>
        <end position="223"/>
    </location>
</feature>
<dbReference type="OrthoDB" id="29023at2759"/>
<keyword evidence="5 7" id="KW-0472">Membrane</keyword>
<dbReference type="AlphaFoldDB" id="A0A836LJX4"/>
<organism evidence="8 9">
    <name type="scientific">Porcisia hertigi</name>
    <dbReference type="NCBI Taxonomy" id="2761500"/>
    <lineage>
        <taxon>Eukaryota</taxon>
        <taxon>Discoba</taxon>
        <taxon>Euglenozoa</taxon>
        <taxon>Kinetoplastea</taxon>
        <taxon>Metakinetoplastina</taxon>
        <taxon>Trypanosomatida</taxon>
        <taxon>Trypanosomatidae</taxon>
        <taxon>Leishmaniinae</taxon>
        <taxon>Porcisia</taxon>
    </lineage>
</organism>
<keyword evidence="4 7" id="KW-1133">Transmembrane helix</keyword>
<comment type="similarity">
    <text evidence="2">Belongs to the TAPT1 family.</text>
</comment>
<dbReference type="GO" id="GO:0005789">
    <property type="term" value="C:endoplasmic reticulum membrane"/>
    <property type="evidence" value="ECO:0007669"/>
    <property type="project" value="TreeGrafter"/>
</dbReference>
<dbReference type="InterPro" id="IPR008010">
    <property type="entry name" value="Tatp1"/>
</dbReference>
<reference evidence="8 9" key="1">
    <citation type="submission" date="2021-02" db="EMBL/GenBank/DDBJ databases">
        <title>Porcisia hertigi Genome sequencing and assembly.</title>
        <authorList>
            <person name="Almutairi H."/>
            <person name="Gatherer D."/>
        </authorList>
    </citation>
    <scope>NUCLEOTIDE SEQUENCE [LARGE SCALE GENOMIC DNA]</scope>
    <source>
        <strain evidence="8 9">C119</strain>
    </source>
</reference>
<dbReference type="RefSeq" id="XP_067759348.1">
    <property type="nucleotide sequence ID" value="XM_067902327.1"/>
</dbReference>
<feature type="transmembrane region" description="Helical" evidence="7">
    <location>
        <begin position="90"/>
        <end position="113"/>
    </location>
</feature>
<keyword evidence="3 7" id="KW-0812">Transmembrane</keyword>
<feature type="transmembrane region" description="Helical" evidence="7">
    <location>
        <begin position="465"/>
        <end position="485"/>
    </location>
</feature>
<feature type="transmembrane region" description="Helical" evidence="7">
    <location>
        <begin position="125"/>
        <end position="145"/>
    </location>
</feature>
<protein>
    <submittedName>
        <fullName evidence="8">Uncharacterized protein</fullName>
    </submittedName>
</protein>
<evidence type="ECO:0000256" key="7">
    <source>
        <dbReference type="SAM" id="Phobius"/>
    </source>
</evidence>
<gene>
    <name evidence="8" type="ORF">JKF63_06377</name>
</gene>
<evidence type="ECO:0000256" key="5">
    <source>
        <dbReference type="ARBA" id="ARBA00023136"/>
    </source>
</evidence>
<dbReference type="PANTHER" id="PTHR13317:SF4">
    <property type="entry name" value="TRANSMEMBRANE ANTERIOR POSTERIOR TRANSFORMATION PROTEIN 1 HOMOLOG"/>
    <property type="match status" value="1"/>
</dbReference>
<comment type="subcellular location">
    <subcellularLocation>
        <location evidence="1">Membrane</location>
        <topology evidence="1">Multi-pass membrane protein</topology>
    </subcellularLocation>
</comment>
<dbReference type="KEGG" id="phet:94292404"/>
<name>A0A836LJX4_9TRYP</name>
<dbReference type="PANTHER" id="PTHR13317">
    <property type="entry name" value="TRANSMEMBRANE ANTERIOR POSTERIOR TRANSFORMATION PROTEIN 1 HOMOLOG"/>
    <property type="match status" value="1"/>
</dbReference>
<evidence type="ECO:0000313" key="8">
    <source>
        <dbReference type="EMBL" id="KAG5510876.1"/>
    </source>
</evidence>